<keyword evidence="3" id="KW-1005">Bacterial flagellum biogenesis</keyword>
<evidence type="ECO:0000256" key="2">
    <source>
        <dbReference type="ARBA" id="ARBA00007703"/>
    </source>
</evidence>
<proteinExistence type="inferred from homology"/>
<dbReference type="RefSeq" id="WP_257085945.1">
    <property type="nucleotide sequence ID" value="NZ_CP102097.1"/>
</dbReference>
<evidence type="ECO:0000256" key="3">
    <source>
        <dbReference type="ARBA" id="ARBA00022795"/>
    </source>
</evidence>
<sequence length="145" mass="16741">MATSRSQLIQTFVRTIARDIKLYQQLLPLLQNQKSLYLQFDGQALSDNIQQQMPILNQLSDSAKERHSCLQQLGLSTNEHSVNKLMSVLPKHLTPQLRQQWSTLKNLIKQCQQLNQSNGQSSAAFHELLNQVKNPVQHTYEERTF</sequence>
<evidence type="ECO:0000313" key="5">
    <source>
        <dbReference type="Proteomes" id="UP001058602"/>
    </source>
</evidence>
<name>A0ABY5LNA9_9VIBR</name>
<dbReference type="InterPro" id="IPR036679">
    <property type="entry name" value="FlgN-like_sf"/>
</dbReference>
<comment type="similarity">
    <text evidence="2">Belongs to the FlgN family.</text>
</comment>
<organism evidence="4 5">
    <name type="scientific">Vibrio japonicus</name>
    <dbReference type="NCBI Taxonomy" id="1824638"/>
    <lineage>
        <taxon>Bacteria</taxon>
        <taxon>Pseudomonadati</taxon>
        <taxon>Pseudomonadota</taxon>
        <taxon>Gammaproteobacteria</taxon>
        <taxon>Vibrionales</taxon>
        <taxon>Vibrionaceae</taxon>
        <taxon>Vibrio</taxon>
    </lineage>
</organism>
<keyword evidence="4" id="KW-0966">Cell projection</keyword>
<protein>
    <submittedName>
        <fullName evidence="4">Flagellar protein FlgN</fullName>
    </submittedName>
</protein>
<dbReference type="Pfam" id="PF05130">
    <property type="entry name" value="FlgN"/>
    <property type="match status" value="1"/>
</dbReference>
<dbReference type="Proteomes" id="UP001058602">
    <property type="component" value="Chromosome 2"/>
</dbReference>
<comment type="function">
    <text evidence="1">Required for the efficient initiation of filament assembly.</text>
</comment>
<gene>
    <name evidence="4" type="ORF">NP165_18540</name>
</gene>
<dbReference type="Gene3D" id="1.20.58.300">
    <property type="entry name" value="FlgN-like"/>
    <property type="match status" value="1"/>
</dbReference>
<dbReference type="EMBL" id="CP102097">
    <property type="protein sequence ID" value="UUM32283.1"/>
    <property type="molecule type" value="Genomic_DNA"/>
</dbReference>
<reference evidence="4" key="1">
    <citation type="submission" date="2022-07" db="EMBL/GenBank/DDBJ databases">
        <title>Complete genome of Vibrio japonicus strain JCM 31412T and phylogenomic assessment of the Nereis clade of the genus Vibrio.</title>
        <authorList>
            <person name="Shlafstein M.D."/>
            <person name="Emsley S.A."/>
            <person name="Ushijima B."/>
            <person name="Videau P."/>
            <person name="Saw J.H."/>
        </authorList>
    </citation>
    <scope>NUCLEOTIDE SEQUENCE</scope>
    <source>
        <strain evidence="4">JCM 31412</strain>
    </source>
</reference>
<dbReference type="InterPro" id="IPR007809">
    <property type="entry name" value="FlgN-like"/>
</dbReference>
<evidence type="ECO:0000313" key="4">
    <source>
        <dbReference type="EMBL" id="UUM32283.1"/>
    </source>
</evidence>
<evidence type="ECO:0000256" key="1">
    <source>
        <dbReference type="ARBA" id="ARBA00002397"/>
    </source>
</evidence>
<keyword evidence="4" id="KW-0282">Flagellum</keyword>
<dbReference type="SUPFAM" id="SSF140566">
    <property type="entry name" value="FlgN-like"/>
    <property type="match status" value="1"/>
</dbReference>
<keyword evidence="5" id="KW-1185">Reference proteome</keyword>
<accession>A0ABY5LNA9</accession>
<keyword evidence="4" id="KW-0969">Cilium</keyword>